<evidence type="ECO:0000256" key="1">
    <source>
        <dbReference type="SAM" id="MobiDB-lite"/>
    </source>
</evidence>
<gene>
    <name evidence="2" type="ORF">MGAL_10B036019</name>
</gene>
<dbReference type="AlphaFoldDB" id="A0A8B6GH99"/>
<name>A0A8B6GH99_MYTGA</name>
<proteinExistence type="predicted"/>
<dbReference type="OrthoDB" id="7387685at2759"/>
<comment type="caution">
    <text evidence="2">The sequence shown here is derived from an EMBL/GenBank/DDBJ whole genome shotgun (WGS) entry which is preliminary data.</text>
</comment>
<feature type="region of interest" description="Disordered" evidence="1">
    <location>
        <begin position="216"/>
        <end position="236"/>
    </location>
</feature>
<evidence type="ECO:0000313" key="2">
    <source>
        <dbReference type="EMBL" id="VDI63779.1"/>
    </source>
</evidence>
<dbReference type="EMBL" id="UYJE01008417">
    <property type="protein sequence ID" value="VDI63779.1"/>
    <property type="molecule type" value="Genomic_DNA"/>
</dbReference>
<sequence length="332" mass="38013">MGNPFQEQSTDLLILNTRDIVDPRVCETIRNIENLGKEQYHQFVTERLENTSKSLTNYCFLSRQQPKTETKDKQQITSLKQHCSLFSQLYVSCQVRNGDLDEFFRHENQSYYPVLSQFGEMRLGSKSDLLVPFERLSVLHEEAPNADLLVIDGAAVINLFKPRGISSDNQNTTNQSESLHSQVSDDHENRSVDNEYEEIDSVSYHSVNWRNYGFENTNQLNPESDRNSERPISSSSGSSITLFHYYVNTYIGGANIMPTSNENRLNHPTQLGTCEIGTNTSHNNNSSESGRPEVNQYMNLANYVFPNVYEDLKYPSVDTHTYNTLVDSVKEY</sequence>
<accession>A0A8B6GH99</accession>
<keyword evidence="3" id="KW-1185">Reference proteome</keyword>
<reference evidence="2" key="1">
    <citation type="submission" date="2018-11" db="EMBL/GenBank/DDBJ databases">
        <authorList>
            <person name="Alioto T."/>
            <person name="Alioto T."/>
        </authorList>
    </citation>
    <scope>NUCLEOTIDE SEQUENCE</scope>
</reference>
<dbReference type="PANTHER" id="PTHR47018">
    <property type="entry name" value="CXC DOMAIN-CONTAINING PROTEIN-RELATED"/>
    <property type="match status" value="1"/>
</dbReference>
<organism evidence="2 3">
    <name type="scientific">Mytilus galloprovincialis</name>
    <name type="common">Mediterranean mussel</name>
    <dbReference type="NCBI Taxonomy" id="29158"/>
    <lineage>
        <taxon>Eukaryota</taxon>
        <taxon>Metazoa</taxon>
        <taxon>Spiralia</taxon>
        <taxon>Lophotrochozoa</taxon>
        <taxon>Mollusca</taxon>
        <taxon>Bivalvia</taxon>
        <taxon>Autobranchia</taxon>
        <taxon>Pteriomorphia</taxon>
        <taxon>Mytilida</taxon>
        <taxon>Mytiloidea</taxon>
        <taxon>Mytilidae</taxon>
        <taxon>Mytilinae</taxon>
        <taxon>Mytilus</taxon>
    </lineage>
</organism>
<feature type="region of interest" description="Disordered" evidence="1">
    <location>
        <begin position="165"/>
        <end position="191"/>
    </location>
</feature>
<protein>
    <submittedName>
        <fullName evidence="2">Uncharacterized protein</fullName>
    </submittedName>
</protein>
<evidence type="ECO:0000313" key="3">
    <source>
        <dbReference type="Proteomes" id="UP000596742"/>
    </source>
</evidence>
<feature type="compositionally biased region" description="Polar residues" evidence="1">
    <location>
        <begin position="166"/>
        <end position="182"/>
    </location>
</feature>
<dbReference type="Proteomes" id="UP000596742">
    <property type="component" value="Unassembled WGS sequence"/>
</dbReference>